<feature type="transmembrane region" description="Helical" evidence="1">
    <location>
        <begin position="96"/>
        <end position="118"/>
    </location>
</feature>
<keyword evidence="1" id="KW-0812">Transmembrane</keyword>
<evidence type="ECO:0000256" key="1">
    <source>
        <dbReference type="SAM" id="Phobius"/>
    </source>
</evidence>
<accession>A0A432WSA2</accession>
<name>A0A432WSA2_9GAMM</name>
<keyword evidence="1" id="KW-0472">Membrane</keyword>
<dbReference type="AlphaFoldDB" id="A0A432WSA2"/>
<dbReference type="OrthoDB" id="6401969at2"/>
<protein>
    <recommendedName>
        <fullName evidence="4">PA2779 family protein</fullName>
    </recommendedName>
</protein>
<dbReference type="RefSeq" id="WP_126775962.1">
    <property type="nucleotide sequence ID" value="NZ_PIPM01000001.1"/>
</dbReference>
<dbReference type="EMBL" id="PIPM01000001">
    <property type="protein sequence ID" value="RUO36653.1"/>
    <property type="molecule type" value="Genomic_DNA"/>
</dbReference>
<dbReference type="Proteomes" id="UP000288405">
    <property type="component" value="Unassembled WGS sequence"/>
</dbReference>
<dbReference type="InterPro" id="IPR046735">
    <property type="entry name" value="PA2779-like"/>
</dbReference>
<sequence length="119" mass="12862">MKKSLVIGTSLVLGSFVLNPAVIPQAQADIVATHEVVAEQQSGLNRAQLSEQLMRDDVQEQLVRFGVDPQEALDRVAAMTDEEVMELTAGIDQMPAGAGISVSTTVILVAIIIWLVFFR</sequence>
<proteinExistence type="predicted"/>
<dbReference type="NCBIfam" id="NF033919">
    <property type="entry name" value="PA2779_fam"/>
    <property type="match status" value="1"/>
</dbReference>
<reference evidence="2 3" key="1">
    <citation type="journal article" date="2011" name="Front. Microbiol.">
        <title>Genomic signatures of strain selection and enhancement in Bacillus atrophaeus var. globigii, a historical biowarfare simulant.</title>
        <authorList>
            <person name="Gibbons H.S."/>
            <person name="Broomall S.M."/>
            <person name="McNew L.A."/>
            <person name="Daligault H."/>
            <person name="Chapman C."/>
            <person name="Bruce D."/>
            <person name="Karavis M."/>
            <person name="Krepps M."/>
            <person name="McGregor P.A."/>
            <person name="Hong C."/>
            <person name="Park K.H."/>
            <person name="Akmal A."/>
            <person name="Feldman A."/>
            <person name="Lin J.S."/>
            <person name="Chang W.E."/>
            <person name="Higgs B.W."/>
            <person name="Demirev P."/>
            <person name="Lindquist J."/>
            <person name="Liem A."/>
            <person name="Fochler E."/>
            <person name="Read T.D."/>
            <person name="Tapia R."/>
            <person name="Johnson S."/>
            <person name="Bishop-Lilly K.A."/>
            <person name="Detter C."/>
            <person name="Han C."/>
            <person name="Sozhamannan S."/>
            <person name="Rosenzweig C.N."/>
            <person name="Skowronski E.W."/>
        </authorList>
    </citation>
    <scope>NUCLEOTIDE SEQUENCE [LARGE SCALE GENOMIC DNA]</scope>
    <source>
        <strain evidence="2 3">GYP-17</strain>
    </source>
</reference>
<comment type="caution">
    <text evidence="2">The sequence shown here is derived from an EMBL/GenBank/DDBJ whole genome shotgun (WGS) entry which is preliminary data.</text>
</comment>
<evidence type="ECO:0008006" key="4">
    <source>
        <dbReference type="Google" id="ProtNLM"/>
    </source>
</evidence>
<dbReference type="Pfam" id="PF20332">
    <property type="entry name" value="DUF6627"/>
    <property type="match status" value="1"/>
</dbReference>
<keyword evidence="3" id="KW-1185">Reference proteome</keyword>
<keyword evidence="1" id="KW-1133">Transmembrane helix</keyword>
<gene>
    <name evidence="2" type="ORF">CWE11_02245</name>
</gene>
<organism evidence="2 3">
    <name type="scientific">Aliidiomarina sanyensis</name>
    <dbReference type="NCBI Taxonomy" id="1249555"/>
    <lineage>
        <taxon>Bacteria</taxon>
        <taxon>Pseudomonadati</taxon>
        <taxon>Pseudomonadota</taxon>
        <taxon>Gammaproteobacteria</taxon>
        <taxon>Alteromonadales</taxon>
        <taxon>Idiomarinaceae</taxon>
        <taxon>Aliidiomarina</taxon>
    </lineage>
</organism>
<evidence type="ECO:0000313" key="2">
    <source>
        <dbReference type="EMBL" id="RUO36653.1"/>
    </source>
</evidence>
<evidence type="ECO:0000313" key="3">
    <source>
        <dbReference type="Proteomes" id="UP000288405"/>
    </source>
</evidence>